<dbReference type="AlphaFoldDB" id="A0A381T9X1"/>
<evidence type="ECO:0000259" key="1">
    <source>
        <dbReference type="PROSITE" id="PS50198"/>
    </source>
</evidence>
<dbReference type="InterPro" id="IPR000297">
    <property type="entry name" value="PPIase_PpiC"/>
</dbReference>
<evidence type="ECO:0000313" key="2">
    <source>
        <dbReference type="EMBL" id="SVA12321.1"/>
    </source>
</evidence>
<protein>
    <recommendedName>
        <fullName evidence="1">PpiC domain-containing protein</fullName>
    </recommendedName>
</protein>
<dbReference type="Gene3D" id="3.10.50.40">
    <property type="match status" value="1"/>
</dbReference>
<dbReference type="InterPro" id="IPR046357">
    <property type="entry name" value="PPIase_dom_sf"/>
</dbReference>
<name>A0A381T9X1_9ZZZZ</name>
<dbReference type="PANTHER" id="PTHR47245">
    <property type="entry name" value="PEPTIDYLPROLYL ISOMERASE"/>
    <property type="match status" value="1"/>
</dbReference>
<dbReference type="EMBL" id="UINC01004169">
    <property type="protein sequence ID" value="SVA12321.1"/>
    <property type="molecule type" value="Genomic_DNA"/>
</dbReference>
<organism evidence="2">
    <name type="scientific">marine metagenome</name>
    <dbReference type="NCBI Taxonomy" id="408172"/>
    <lineage>
        <taxon>unclassified sequences</taxon>
        <taxon>metagenomes</taxon>
        <taxon>ecological metagenomes</taxon>
    </lineage>
</organism>
<proteinExistence type="predicted"/>
<sequence>MQCLIKDLFHRWSLGQRLIAVIVVITFLSCDKEDEPSLAEINSNIITLDSYLPRYKSFLSKTHQTDNLANRYALLNSLIDEELILEYAHKTAVINDPTVVREKQRIYDQLLLNQYFIYKIQPQTESTEQELRRLFTWSKTTMHVRHLFAPDLESINLLQDKLYQGAPWLELAKSSFSDPVLKDNGGDLGWINMGDMDPAFEVVAYNLKDSEISSPVKTRYGYSIIQVIERENNFFLTEQDFQLEKDWLKLMATQYKKMPAIRSYTDSVEKALGISFNKDELKELFLAIIDKKETQKIYNNRPLVHFADGHFWTVRQTYEKLNDLSSRQFKRIHSLDNFTDIISGLAVQEKFLHDAEVLNLSSNNIFTDLFEHHYHNYLIKLCIEKLYNNESLVNHNPDIVRSVYKDFRDGLADNATISIDSTVVKKFIFNLEISS</sequence>
<dbReference type="PANTHER" id="PTHR47245:SF2">
    <property type="entry name" value="PEPTIDYL-PROLYL CIS-TRANS ISOMERASE HP_0175-RELATED"/>
    <property type="match status" value="1"/>
</dbReference>
<dbReference type="SUPFAM" id="SSF54534">
    <property type="entry name" value="FKBP-like"/>
    <property type="match status" value="1"/>
</dbReference>
<dbReference type="PROSITE" id="PS51257">
    <property type="entry name" value="PROKAR_LIPOPROTEIN"/>
    <property type="match status" value="1"/>
</dbReference>
<dbReference type="Pfam" id="PF00639">
    <property type="entry name" value="Rotamase"/>
    <property type="match status" value="1"/>
</dbReference>
<gene>
    <name evidence="2" type="ORF">METZ01_LOCUS65175</name>
</gene>
<feature type="domain" description="PpiC" evidence="1">
    <location>
        <begin position="139"/>
        <end position="229"/>
    </location>
</feature>
<dbReference type="GO" id="GO:0003755">
    <property type="term" value="F:peptidyl-prolyl cis-trans isomerase activity"/>
    <property type="evidence" value="ECO:0007669"/>
    <property type="project" value="InterPro"/>
</dbReference>
<accession>A0A381T9X1</accession>
<dbReference type="PROSITE" id="PS50198">
    <property type="entry name" value="PPIC_PPIASE_2"/>
    <property type="match status" value="1"/>
</dbReference>
<reference evidence="2" key="1">
    <citation type="submission" date="2018-05" db="EMBL/GenBank/DDBJ databases">
        <authorList>
            <person name="Lanie J.A."/>
            <person name="Ng W.-L."/>
            <person name="Kazmierczak K.M."/>
            <person name="Andrzejewski T.M."/>
            <person name="Davidsen T.M."/>
            <person name="Wayne K.J."/>
            <person name="Tettelin H."/>
            <person name="Glass J.I."/>
            <person name="Rusch D."/>
            <person name="Podicherti R."/>
            <person name="Tsui H.-C.T."/>
            <person name="Winkler M.E."/>
        </authorList>
    </citation>
    <scope>NUCLEOTIDE SEQUENCE</scope>
</reference>
<dbReference type="InterPro" id="IPR050245">
    <property type="entry name" value="PrsA_foldase"/>
</dbReference>